<feature type="region of interest" description="Disordered" evidence="6">
    <location>
        <begin position="1"/>
        <end position="38"/>
    </location>
</feature>
<evidence type="ECO:0000313" key="11">
    <source>
        <dbReference type="Proteomes" id="UP000069773"/>
    </source>
</evidence>
<dbReference type="PANTHER" id="PTHR36115">
    <property type="entry name" value="PROLINE-RICH ANTIGEN HOMOLOG-RELATED"/>
    <property type="match status" value="1"/>
</dbReference>
<protein>
    <submittedName>
        <fullName evidence="9">Proline rich antigen pra</fullName>
    </submittedName>
    <submittedName>
        <fullName evidence="10">RDD family protein</fullName>
    </submittedName>
</protein>
<dbReference type="InterPro" id="IPR010432">
    <property type="entry name" value="RDD"/>
</dbReference>
<dbReference type="InterPro" id="IPR051791">
    <property type="entry name" value="Pra-immunoreactive"/>
</dbReference>
<comment type="caution">
    <text evidence="10">The sequence shown here is derived from an EMBL/GenBank/DDBJ whole genome shotgun (WGS) entry which is preliminary data.</text>
</comment>
<keyword evidence="4 7" id="KW-1133">Transmembrane helix</keyword>
<proteinExistence type="predicted"/>
<organism evidence="10 12">
    <name type="scientific">Mycolicibacterium novocastrense</name>
    <name type="common">Mycobacterium novocastrense</name>
    <dbReference type="NCBI Taxonomy" id="59813"/>
    <lineage>
        <taxon>Bacteria</taxon>
        <taxon>Bacillati</taxon>
        <taxon>Actinomycetota</taxon>
        <taxon>Actinomycetes</taxon>
        <taxon>Mycobacteriales</taxon>
        <taxon>Mycobacteriaceae</taxon>
        <taxon>Mycolicibacterium</taxon>
    </lineage>
</organism>
<evidence type="ECO:0000259" key="8">
    <source>
        <dbReference type="Pfam" id="PF06271"/>
    </source>
</evidence>
<dbReference type="Pfam" id="PF06271">
    <property type="entry name" value="RDD"/>
    <property type="match status" value="1"/>
</dbReference>
<evidence type="ECO:0000256" key="5">
    <source>
        <dbReference type="ARBA" id="ARBA00023136"/>
    </source>
</evidence>
<gene>
    <name evidence="10" type="ORF">H7I77_04165</name>
    <name evidence="9" type="ORF">RMCN_1345</name>
</gene>
<feature type="transmembrane region" description="Helical" evidence="7">
    <location>
        <begin position="106"/>
        <end position="124"/>
    </location>
</feature>
<dbReference type="RefSeq" id="WP_067387941.1">
    <property type="nucleotide sequence ID" value="NZ_BCTA01000021.1"/>
</dbReference>
<evidence type="ECO:0000256" key="2">
    <source>
        <dbReference type="ARBA" id="ARBA00022475"/>
    </source>
</evidence>
<dbReference type="EMBL" id="JACKTI010000019">
    <property type="protein sequence ID" value="MCV7022547.1"/>
    <property type="molecule type" value="Genomic_DNA"/>
</dbReference>
<evidence type="ECO:0000256" key="4">
    <source>
        <dbReference type="ARBA" id="ARBA00022989"/>
    </source>
</evidence>
<keyword evidence="5 7" id="KW-0472">Membrane</keyword>
<keyword evidence="11" id="KW-1185">Reference proteome</keyword>
<sequence length="202" mass="21648">MTDQPPADYPPPPPGGYPPPAPGGGNPPPTAAAGYPPPAQPLQSLPKEAYTSWFTRVLAWLVDSIPIFILWGIGYALLLGTQETACITDVSEYEIGEFCATTTSTIGQLAVTITSILVLAYVIWNYGYRQGTTGSSIGKSILKFKVVSEKTGQPIGFGMSVVRQLAHIVDAAICYIGYLFPLWDAKRQTIADKLISTVCIPL</sequence>
<evidence type="ECO:0000256" key="3">
    <source>
        <dbReference type="ARBA" id="ARBA00022692"/>
    </source>
</evidence>
<dbReference type="GO" id="GO:0005886">
    <property type="term" value="C:plasma membrane"/>
    <property type="evidence" value="ECO:0007669"/>
    <property type="project" value="UniProtKB-SubCell"/>
</dbReference>
<evidence type="ECO:0000256" key="6">
    <source>
        <dbReference type="SAM" id="MobiDB-lite"/>
    </source>
</evidence>
<comment type="subcellular location">
    <subcellularLocation>
        <location evidence="1">Cell membrane</location>
        <topology evidence="1">Multi-pass membrane protein</topology>
    </subcellularLocation>
</comment>
<reference evidence="10" key="3">
    <citation type="journal article" date="2022" name="BMC Genomics">
        <title>Comparative genome analysis of mycobacteria focusing on tRNA and non-coding RNA.</title>
        <authorList>
            <person name="Behra P.R.K."/>
            <person name="Pettersson B.M.F."/>
            <person name="Ramesh M."/>
            <person name="Das S."/>
            <person name="Dasgupta S."/>
            <person name="Kirsebom L.A."/>
        </authorList>
    </citation>
    <scope>NUCLEOTIDE SEQUENCE</scope>
    <source>
        <strain evidence="10">DSM 44203</strain>
    </source>
</reference>
<evidence type="ECO:0000313" key="10">
    <source>
        <dbReference type="EMBL" id="MCV7022547.1"/>
    </source>
</evidence>
<reference evidence="9 11" key="1">
    <citation type="journal article" date="2016" name="Genome Announc.">
        <title>Draft Genome Sequences of Five Rapidly Growing Mycobacterium Species, M. thermoresistibile, M. fortuitum subsp. acetamidolyticum, M. canariasense, M. brisbanense, and M. novocastrense.</title>
        <authorList>
            <person name="Katahira K."/>
            <person name="Ogura Y."/>
            <person name="Gotoh Y."/>
            <person name="Hayashi T."/>
        </authorList>
    </citation>
    <scope>NUCLEOTIDE SEQUENCE [LARGE SCALE GENOMIC DNA]</scope>
    <source>
        <strain evidence="9 11">JCM18114</strain>
    </source>
</reference>
<dbReference type="EMBL" id="BCTA01000021">
    <property type="protein sequence ID" value="GAT08212.1"/>
    <property type="molecule type" value="Genomic_DNA"/>
</dbReference>
<evidence type="ECO:0000313" key="12">
    <source>
        <dbReference type="Proteomes" id="UP001207528"/>
    </source>
</evidence>
<keyword evidence="3 7" id="KW-0812">Transmembrane</keyword>
<accession>A0AAW5SFP6</accession>
<evidence type="ECO:0000256" key="7">
    <source>
        <dbReference type="SAM" id="Phobius"/>
    </source>
</evidence>
<dbReference type="Proteomes" id="UP001207528">
    <property type="component" value="Unassembled WGS sequence"/>
</dbReference>
<dbReference type="Proteomes" id="UP000069773">
    <property type="component" value="Unassembled WGS sequence"/>
</dbReference>
<feature type="transmembrane region" description="Helical" evidence="7">
    <location>
        <begin position="57"/>
        <end position="78"/>
    </location>
</feature>
<feature type="compositionally biased region" description="Pro residues" evidence="6">
    <location>
        <begin position="7"/>
        <end position="38"/>
    </location>
</feature>
<feature type="domain" description="RDD" evidence="8">
    <location>
        <begin position="50"/>
        <end position="194"/>
    </location>
</feature>
<evidence type="ECO:0000256" key="1">
    <source>
        <dbReference type="ARBA" id="ARBA00004651"/>
    </source>
</evidence>
<reference evidence="10" key="2">
    <citation type="submission" date="2020-07" db="EMBL/GenBank/DDBJ databases">
        <authorList>
            <person name="Pettersson B.M.F."/>
            <person name="Behra P.R.K."/>
            <person name="Ramesh M."/>
            <person name="Das S."/>
            <person name="Dasgupta S."/>
            <person name="Kirsebom L.A."/>
        </authorList>
    </citation>
    <scope>NUCLEOTIDE SEQUENCE</scope>
    <source>
        <strain evidence="10">DSM 44203</strain>
    </source>
</reference>
<dbReference type="AlphaFoldDB" id="A0AAW5SFP6"/>
<keyword evidence="2" id="KW-1003">Cell membrane</keyword>
<dbReference type="PANTHER" id="PTHR36115:SF6">
    <property type="entry name" value="PROLINE-RICH ANTIGEN HOMOLOG"/>
    <property type="match status" value="1"/>
</dbReference>
<name>A0AAW5SFP6_MYCNV</name>
<evidence type="ECO:0000313" key="9">
    <source>
        <dbReference type="EMBL" id="GAT08212.1"/>
    </source>
</evidence>